<organism evidence="1 2">
    <name type="scientific">Glycine soja</name>
    <name type="common">Wild soybean</name>
    <dbReference type="NCBI Taxonomy" id="3848"/>
    <lineage>
        <taxon>Eukaryota</taxon>
        <taxon>Viridiplantae</taxon>
        <taxon>Streptophyta</taxon>
        <taxon>Embryophyta</taxon>
        <taxon>Tracheophyta</taxon>
        <taxon>Spermatophyta</taxon>
        <taxon>Magnoliopsida</taxon>
        <taxon>eudicotyledons</taxon>
        <taxon>Gunneridae</taxon>
        <taxon>Pentapetalae</taxon>
        <taxon>rosids</taxon>
        <taxon>fabids</taxon>
        <taxon>Fabales</taxon>
        <taxon>Fabaceae</taxon>
        <taxon>Papilionoideae</taxon>
        <taxon>50 kb inversion clade</taxon>
        <taxon>NPAAA clade</taxon>
        <taxon>indigoferoid/millettioid clade</taxon>
        <taxon>Phaseoleae</taxon>
        <taxon>Glycine</taxon>
        <taxon>Glycine subgen. Soja</taxon>
    </lineage>
</organism>
<dbReference type="Proteomes" id="UP000289340">
    <property type="component" value="Chromosome 16"/>
</dbReference>
<name>A0A445GEN2_GLYSO</name>
<accession>A0A445GEN2</accession>
<keyword evidence="2" id="KW-1185">Reference proteome</keyword>
<protein>
    <submittedName>
        <fullName evidence="1">Bifunctional pinoresinol-lariciresinol reductase 2</fullName>
    </submittedName>
</protein>
<dbReference type="SMR" id="A0A445GEN2"/>
<dbReference type="Gene3D" id="3.90.25.10">
    <property type="entry name" value="UDP-galactose 4-epimerase, domain 1"/>
    <property type="match status" value="1"/>
</dbReference>
<dbReference type="AlphaFoldDB" id="A0A445GEN2"/>
<sequence length="71" mass="7841">MPRTLNKTVYTRLPENILSKREVVQIWEKLTGKDMSSMEANGNGTLLPCFKGCLANFDIGEGVEVCGLVHS</sequence>
<gene>
    <name evidence="1" type="ORF">D0Y65_042781</name>
</gene>
<comment type="caution">
    <text evidence="1">The sequence shown here is derived from an EMBL/GenBank/DDBJ whole genome shotgun (WGS) entry which is preliminary data.</text>
</comment>
<dbReference type="EMBL" id="QZWG01000016">
    <property type="protein sequence ID" value="RZB59710.1"/>
    <property type="molecule type" value="Genomic_DNA"/>
</dbReference>
<reference evidence="1 2" key="1">
    <citation type="submission" date="2018-09" db="EMBL/GenBank/DDBJ databases">
        <title>A high-quality reference genome of wild soybean provides a powerful tool to mine soybean genomes.</title>
        <authorList>
            <person name="Xie M."/>
            <person name="Chung C.Y.L."/>
            <person name="Li M.-W."/>
            <person name="Wong F.-L."/>
            <person name="Chan T.-F."/>
            <person name="Lam H.-M."/>
        </authorList>
    </citation>
    <scope>NUCLEOTIDE SEQUENCE [LARGE SCALE GENOMIC DNA]</scope>
    <source>
        <strain evidence="2">cv. W05</strain>
        <tissue evidence="1">Hypocotyl of etiolated seedlings</tissue>
    </source>
</reference>
<evidence type="ECO:0000313" key="1">
    <source>
        <dbReference type="EMBL" id="RZB59710.1"/>
    </source>
</evidence>
<proteinExistence type="predicted"/>
<evidence type="ECO:0000313" key="2">
    <source>
        <dbReference type="Proteomes" id="UP000289340"/>
    </source>
</evidence>